<feature type="active site" description="Proton donor" evidence="3">
    <location>
        <position position="139"/>
    </location>
</feature>
<evidence type="ECO:0000256" key="2">
    <source>
        <dbReference type="ARBA" id="ARBA00023295"/>
    </source>
</evidence>
<proteinExistence type="inferred from homology"/>
<feature type="chain" id="PRO_5041944103" description="GH26 domain-containing protein" evidence="4">
    <location>
        <begin position="25"/>
        <end position="315"/>
    </location>
</feature>
<accession>A0AAE8W0B4</accession>
<evidence type="ECO:0000256" key="1">
    <source>
        <dbReference type="ARBA" id="ARBA00022801"/>
    </source>
</evidence>
<dbReference type="AlphaFoldDB" id="A0AAE8W0B4"/>
<keyword evidence="4" id="KW-0732">Signal</keyword>
<evidence type="ECO:0000313" key="6">
    <source>
        <dbReference type="EMBL" id="TQE31645.1"/>
    </source>
</evidence>
<dbReference type="Proteomes" id="UP000318720">
    <property type="component" value="Unassembled WGS sequence"/>
</dbReference>
<keyword evidence="2 3" id="KW-0326">Glycosidase</keyword>
<gene>
    <name evidence="6" type="ORF">Sipo8835_22270</name>
</gene>
<dbReference type="SUPFAM" id="SSF51445">
    <property type="entry name" value="(Trans)glycosidases"/>
    <property type="match status" value="1"/>
</dbReference>
<comment type="caution">
    <text evidence="6">The sequence shown here is derived from an EMBL/GenBank/DDBJ whole genome shotgun (WGS) entry which is preliminary data.</text>
</comment>
<organism evidence="6 7">
    <name type="scientific">Streptomyces ipomoeae</name>
    <dbReference type="NCBI Taxonomy" id="103232"/>
    <lineage>
        <taxon>Bacteria</taxon>
        <taxon>Bacillati</taxon>
        <taxon>Actinomycetota</taxon>
        <taxon>Actinomycetes</taxon>
        <taxon>Kitasatosporales</taxon>
        <taxon>Streptomycetaceae</taxon>
        <taxon>Streptomyces</taxon>
    </lineage>
</organism>
<evidence type="ECO:0000256" key="4">
    <source>
        <dbReference type="SAM" id="SignalP"/>
    </source>
</evidence>
<sequence length="315" mass="34966">MRMKRKLATILAMAAVILTSMTMSSEGATTSSRLGVYVGPGKTAVVNNFQTWLGQSQADATDYLDPSENTLWNQYATKYWGDWKKAGADRQFVLGLPLLPKGGTFTAGLSGTYDSQFRDLADLMIKNGLGNSVIRLGYEGNNRTIGPWQGTDDPAAYRAMFRRVVTLMRARTGAAFQFDYNMAVGPAGKVTSFETLYPGDSYVDIVGLNIYDVWWQHPDATPAQRWNHTLTTAMGVNEFKTFAAAHNKPKSYPEWGLYRKGDIYAGGGDSPYFIDRMAELVQDSKYQAYFNLDWGGGTLDEFPNGKTQYKLRFGG</sequence>
<dbReference type="InterPro" id="IPR017853">
    <property type="entry name" value="GH"/>
</dbReference>
<evidence type="ECO:0000259" key="5">
    <source>
        <dbReference type="PROSITE" id="PS51764"/>
    </source>
</evidence>
<feature type="signal peptide" evidence="4">
    <location>
        <begin position="1"/>
        <end position="24"/>
    </location>
</feature>
<feature type="domain" description="GH26" evidence="5">
    <location>
        <begin position="2"/>
        <end position="315"/>
    </location>
</feature>
<comment type="similarity">
    <text evidence="3">Belongs to the glycosyl hydrolase 26 family.</text>
</comment>
<dbReference type="Gene3D" id="3.20.20.80">
    <property type="entry name" value="Glycosidases"/>
    <property type="match status" value="1"/>
</dbReference>
<dbReference type="Pfam" id="PF02156">
    <property type="entry name" value="Glyco_hydro_26"/>
    <property type="match status" value="1"/>
</dbReference>
<dbReference type="EMBL" id="SPAZ01000180">
    <property type="protein sequence ID" value="TQE31645.1"/>
    <property type="molecule type" value="Genomic_DNA"/>
</dbReference>
<dbReference type="GO" id="GO:0004553">
    <property type="term" value="F:hydrolase activity, hydrolyzing O-glycosyl compounds"/>
    <property type="evidence" value="ECO:0007669"/>
    <property type="project" value="InterPro"/>
</dbReference>
<protein>
    <recommendedName>
        <fullName evidence="5">GH26 domain-containing protein</fullName>
    </recommendedName>
</protein>
<name>A0AAE8W0B4_9ACTN</name>
<reference evidence="6 7" key="1">
    <citation type="submission" date="2019-03" db="EMBL/GenBank/DDBJ databases">
        <title>Comparative genomic analyses of the sweetpotato soil rot pathogen, Streptomyces ipomoeae.</title>
        <authorList>
            <person name="Ruschel Soares N."/>
            <person name="Badger J.H."/>
            <person name="Huguet-Tapia J.C."/>
            <person name="Clark C.A."/>
            <person name="Pettis G.S."/>
        </authorList>
    </citation>
    <scope>NUCLEOTIDE SEQUENCE [LARGE SCALE GENOMIC DNA]</scope>
    <source>
        <strain evidence="6 7">88-35</strain>
    </source>
</reference>
<dbReference type="InterPro" id="IPR022790">
    <property type="entry name" value="GH26_dom"/>
</dbReference>
<keyword evidence="1 3" id="KW-0378">Hydrolase</keyword>
<evidence type="ECO:0000313" key="7">
    <source>
        <dbReference type="Proteomes" id="UP000318720"/>
    </source>
</evidence>
<evidence type="ECO:0000256" key="3">
    <source>
        <dbReference type="PROSITE-ProRule" id="PRU01100"/>
    </source>
</evidence>
<dbReference type="PROSITE" id="PS51764">
    <property type="entry name" value="GH26"/>
    <property type="match status" value="1"/>
</dbReference>
<feature type="active site" description="Nucleophile" evidence="3">
    <location>
        <position position="254"/>
    </location>
</feature>